<evidence type="ECO:0000313" key="4">
    <source>
        <dbReference type="Proteomes" id="UP000011648"/>
    </source>
</evidence>
<name>L9ZFU5_9EURY</name>
<feature type="compositionally biased region" description="Acidic residues" evidence="1">
    <location>
        <begin position="343"/>
        <end position="366"/>
    </location>
</feature>
<reference evidence="3 4" key="1">
    <citation type="journal article" date="2014" name="PLoS Genet.">
        <title>Phylogenetically driven sequencing of extremely halophilic archaea reveals strategies for static and dynamic osmo-response.</title>
        <authorList>
            <person name="Becker E.A."/>
            <person name="Seitzer P.M."/>
            <person name="Tritt A."/>
            <person name="Larsen D."/>
            <person name="Krusor M."/>
            <person name="Yao A.I."/>
            <person name="Wu D."/>
            <person name="Madern D."/>
            <person name="Eisen J.A."/>
            <person name="Darling A.E."/>
            <person name="Facciotti M.T."/>
        </authorList>
    </citation>
    <scope>NUCLEOTIDE SEQUENCE [LARGE SCALE GENOMIC DNA]</scope>
    <source>
        <strain evidence="3 4">DSM 12281</strain>
    </source>
</reference>
<keyword evidence="2" id="KW-0472">Membrane</keyword>
<dbReference type="RefSeq" id="WP_006828002.1">
    <property type="nucleotide sequence ID" value="NZ_AOIL01000070.1"/>
</dbReference>
<comment type="caution">
    <text evidence="3">The sequence shown here is derived from an EMBL/GenBank/DDBJ whole genome shotgun (WGS) entry which is preliminary data.</text>
</comment>
<dbReference type="Pfam" id="PF24400">
    <property type="entry name" value="DUF7544"/>
    <property type="match status" value="1"/>
</dbReference>
<evidence type="ECO:0008006" key="5">
    <source>
        <dbReference type="Google" id="ProtNLM"/>
    </source>
</evidence>
<feature type="transmembrane region" description="Helical" evidence="2">
    <location>
        <begin position="23"/>
        <end position="41"/>
    </location>
</feature>
<feature type="transmembrane region" description="Helical" evidence="2">
    <location>
        <begin position="161"/>
        <end position="183"/>
    </location>
</feature>
<dbReference type="Proteomes" id="UP000011648">
    <property type="component" value="Unassembled WGS sequence"/>
</dbReference>
<feature type="transmembrane region" description="Helical" evidence="2">
    <location>
        <begin position="231"/>
        <end position="256"/>
    </location>
</feature>
<evidence type="ECO:0000256" key="1">
    <source>
        <dbReference type="SAM" id="MobiDB-lite"/>
    </source>
</evidence>
<feature type="transmembrane region" description="Helical" evidence="2">
    <location>
        <begin position="204"/>
        <end position="225"/>
    </location>
</feature>
<evidence type="ECO:0000256" key="2">
    <source>
        <dbReference type="SAM" id="Phobius"/>
    </source>
</evidence>
<feature type="transmembrane region" description="Helical" evidence="2">
    <location>
        <begin position="125"/>
        <end position="149"/>
    </location>
</feature>
<keyword evidence="4" id="KW-1185">Reference proteome</keyword>
<organism evidence="3 4">
    <name type="scientific">Natrialba taiwanensis DSM 12281</name>
    <dbReference type="NCBI Taxonomy" id="1230458"/>
    <lineage>
        <taxon>Archaea</taxon>
        <taxon>Methanobacteriati</taxon>
        <taxon>Methanobacteriota</taxon>
        <taxon>Stenosarchaea group</taxon>
        <taxon>Halobacteria</taxon>
        <taxon>Halobacteriales</taxon>
        <taxon>Natrialbaceae</taxon>
        <taxon>Natrialba</taxon>
    </lineage>
</organism>
<feature type="transmembrane region" description="Helical" evidence="2">
    <location>
        <begin position="263"/>
        <end position="284"/>
    </location>
</feature>
<evidence type="ECO:0000313" key="3">
    <source>
        <dbReference type="EMBL" id="ELY84921.1"/>
    </source>
</evidence>
<feature type="compositionally biased region" description="Basic and acidic residues" evidence="1">
    <location>
        <begin position="328"/>
        <end position="342"/>
    </location>
</feature>
<feature type="transmembrane region" description="Helical" evidence="2">
    <location>
        <begin position="71"/>
        <end position="104"/>
    </location>
</feature>
<gene>
    <name evidence="3" type="ORF">C484_22278</name>
</gene>
<proteinExistence type="predicted"/>
<dbReference type="EMBL" id="AOIL01000070">
    <property type="protein sequence ID" value="ELY84921.1"/>
    <property type="molecule type" value="Genomic_DNA"/>
</dbReference>
<dbReference type="OrthoDB" id="137652at2157"/>
<dbReference type="AlphaFoldDB" id="L9ZFU5"/>
<feature type="region of interest" description="Disordered" evidence="1">
    <location>
        <begin position="316"/>
        <end position="403"/>
    </location>
</feature>
<protein>
    <recommendedName>
        <fullName evidence="5">Glycerophosphoryl diester phosphodiesterase membrane domain-containing protein</fullName>
    </recommendedName>
</protein>
<keyword evidence="2" id="KW-0812">Transmembrane</keyword>
<keyword evidence="2" id="KW-1133">Transmembrane helix</keyword>
<dbReference type="InterPro" id="IPR055966">
    <property type="entry name" value="DUF7544"/>
</dbReference>
<sequence>MDAVDDLGDAIETTRALLLPVRAWLWLKLSVVVLFVGGSLGSPGNLATSDPQMVGDEPMPQGGIGEIPDDVLTAAVVLAVVAILLWALFALLGAIMEFVFIETLRSTEIHVRRYSRANLGRGIRLFAFRALVSLGLLAIVAVPVGYLLTSTATMDEFIGELALIALVAIPLYIVYAIVMRFTSEFVAPIMLLEDRGVLGGWRRFWATLRGNVGEYVVYLLLVWILQLVTGIAVGFVVLFGAVVLAIPFVIVGVLAYALGGGGVYLAGVISVVGLLALIALVALVQMPVRTYFQYYALLLLGDTDSELDLVPEQRDAARANHTGAGETVRADERIDRTDRSDDAHDEFDTESRDETDDYGWLDESGFDDDRTGTDATDDRNDDATPNDDRDDRDDRDDNADRGW</sequence>
<accession>L9ZFU5</accession>
<dbReference type="PATRIC" id="fig|1230458.4.peg.4500"/>
<feature type="compositionally biased region" description="Basic and acidic residues" evidence="1">
    <location>
        <begin position="367"/>
        <end position="389"/>
    </location>
</feature>